<dbReference type="EMBL" id="CAJJDO010000080">
    <property type="protein sequence ID" value="CAD8183404.1"/>
    <property type="molecule type" value="Genomic_DNA"/>
</dbReference>
<evidence type="ECO:0000313" key="2">
    <source>
        <dbReference type="Proteomes" id="UP000689195"/>
    </source>
</evidence>
<proteinExistence type="predicted"/>
<sequence length="339" mass="40311">MQQQPQLAPTYEKCPTHSINDIVLFCLHDECREPLCKECCKIHIQWHNQQGTPAYIDTVDSVREMLFNDVHNLKIKFEEEREILHHFSDGEHSQLIKSIHGKIEQVKKNLHQLINDYCDQLEKEVQKRIHQHKAAHPGEKKELHHKLNTVINSLDQQEKGLQSQKYIKSCLIVLSEEKDHDLEGLSLDIDNALKHYLQNMFDICIHNDKFDKINDVLREYVEIHQVNLGEELENYTQQIRENKKIQGIQQYQNQQQQQQQQQQYQNQQQFKQNIKKQELNPIISQTVPQNKQNYQSIYDIPHNQLNIHSSLQQSRLGSNSKNYENRLQQNNEKLKQFYG</sequence>
<dbReference type="AlphaFoldDB" id="A0A8S1W074"/>
<name>A0A8S1W074_9CILI</name>
<dbReference type="Proteomes" id="UP000689195">
    <property type="component" value="Unassembled WGS sequence"/>
</dbReference>
<accession>A0A8S1W074</accession>
<protein>
    <submittedName>
        <fullName evidence="1">Uncharacterized protein</fullName>
    </submittedName>
</protein>
<gene>
    <name evidence="1" type="ORF">PPENT_87.1.T0800238</name>
</gene>
<organism evidence="1 2">
    <name type="scientific">Paramecium pentaurelia</name>
    <dbReference type="NCBI Taxonomy" id="43138"/>
    <lineage>
        <taxon>Eukaryota</taxon>
        <taxon>Sar</taxon>
        <taxon>Alveolata</taxon>
        <taxon>Ciliophora</taxon>
        <taxon>Intramacronucleata</taxon>
        <taxon>Oligohymenophorea</taxon>
        <taxon>Peniculida</taxon>
        <taxon>Parameciidae</taxon>
        <taxon>Paramecium</taxon>
    </lineage>
</organism>
<evidence type="ECO:0000313" key="1">
    <source>
        <dbReference type="EMBL" id="CAD8183404.1"/>
    </source>
</evidence>
<dbReference type="OrthoDB" id="298105at2759"/>
<reference evidence="1" key="1">
    <citation type="submission" date="2021-01" db="EMBL/GenBank/DDBJ databases">
        <authorList>
            <consortium name="Genoscope - CEA"/>
            <person name="William W."/>
        </authorList>
    </citation>
    <scope>NUCLEOTIDE SEQUENCE</scope>
</reference>
<keyword evidence="2" id="KW-1185">Reference proteome</keyword>
<comment type="caution">
    <text evidence="1">The sequence shown here is derived from an EMBL/GenBank/DDBJ whole genome shotgun (WGS) entry which is preliminary data.</text>
</comment>